<dbReference type="GO" id="GO:0005975">
    <property type="term" value="P:carbohydrate metabolic process"/>
    <property type="evidence" value="ECO:0007669"/>
    <property type="project" value="InterPro"/>
</dbReference>
<accession>A0A2K0UD25</accession>
<dbReference type="GO" id="GO:0004553">
    <property type="term" value="F:hydrolase activity, hydrolyzing O-glycosyl compounds"/>
    <property type="evidence" value="ECO:0007669"/>
    <property type="project" value="InterPro"/>
</dbReference>
<evidence type="ECO:0000313" key="4">
    <source>
        <dbReference type="EMBL" id="PNP55689.1"/>
    </source>
</evidence>
<dbReference type="PRINTS" id="PR00742">
    <property type="entry name" value="GLHYDRLASE35"/>
</dbReference>
<feature type="chain" id="PRO_5014330107" description="Glycoside hydrolase 35 catalytic domain-containing protein" evidence="2">
    <location>
        <begin position="20"/>
        <end position="171"/>
    </location>
</feature>
<dbReference type="OrthoDB" id="1657402at2759"/>
<organism evidence="4 5">
    <name type="scientific">Trichoderma harzianum</name>
    <name type="common">Hypocrea lixii</name>
    <dbReference type="NCBI Taxonomy" id="5544"/>
    <lineage>
        <taxon>Eukaryota</taxon>
        <taxon>Fungi</taxon>
        <taxon>Dikarya</taxon>
        <taxon>Ascomycota</taxon>
        <taxon>Pezizomycotina</taxon>
        <taxon>Sordariomycetes</taxon>
        <taxon>Hypocreomycetidae</taxon>
        <taxon>Hypocreales</taxon>
        <taxon>Hypocreaceae</taxon>
        <taxon>Trichoderma</taxon>
    </lineage>
</organism>
<dbReference type="SUPFAM" id="SSF51445">
    <property type="entry name" value="(Trans)glycosidases"/>
    <property type="match status" value="1"/>
</dbReference>
<dbReference type="Gene3D" id="3.20.20.80">
    <property type="entry name" value="Glycosidases"/>
    <property type="match status" value="1"/>
</dbReference>
<feature type="domain" description="Glycoside hydrolase 35 catalytic" evidence="3">
    <location>
        <begin position="52"/>
        <end position="170"/>
    </location>
</feature>
<sequence>MKPDSLLSAFALLLTGINASRVGVPGGRPREIILDSRNGPLQDIVTWDEYSLHVHGERVMIFSGEVHPFRLPVPSLYLDLFQKIKALGFNTVSFYVDWALLEGKPGKFRADGIFDLEPFFEAATKAGIYLLARPGPYINAEVSGGGFPGWLQRVKGILRTSAPDYLHATDK</sequence>
<name>A0A2K0UD25_TRIHA</name>
<dbReference type="EMBL" id="MTYI01000052">
    <property type="protein sequence ID" value="PNP55689.1"/>
    <property type="molecule type" value="Genomic_DNA"/>
</dbReference>
<reference evidence="4 5" key="1">
    <citation type="submission" date="2017-02" db="EMBL/GenBank/DDBJ databases">
        <title>Genomes of Trichoderma spp. with biocontrol activity.</title>
        <authorList>
            <person name="Gardiner D."/>
            <person name="Kazan K."/>
            <person name="Vos C."/>
            <person name="Harvey P."/>
        </authorList>
    </citation>
    <scope>NUCLEOTIDE SEQUENCE [LARGE SCALE GENOMIC DNA]</scope>
    <source>
        <strain evidence="4 5">Tr1</strain>
    </source>
</reference>
<dbReference type="InterPro" id="IPR017853">
    <property type="entry name" value="GH"/>
</dbReference>
<keyword evidence="2" id="KW-0732">Signal</keyword>
<feature type="signal peptide" evidence="2">
    <location>
        <begin position="1"/>
        <end position="19"/>
    </location>
</feature>
<evidence type="ECO:0000259" key="3">
    <source>
        <dbReference type="Pfam" id="PF01301"/>
    </source>
</evidence>
<dbReference type="Proteomes" id="UP000236290">
    <property type="component" value="Unassembled WGS sequence"/>
</dbReference>
<dbReference type="PANTHER" id="PTHR23421">
    <property type="entry name" value="BETA-GALACTOSIDASE RELATED"/>
    <property type="match status" value="1"/>
</dbReference>
<evidence type="ECO:0000256" key="2">
    <source>
        <dbReference type="SAM" id="SignalP"/>
    </source>
</evidence>
<dbReference type="Pfam" id="PF01301">
    <property type="entry name" value="Glyco_hydro_35"/>
    <property type="match status" value="1"/>
</dbReference>
<dbReference type="InterPro" id="IPR031330">
    <property type="entry name" value="Gly_Hdrlase_35_cat"/>
</dbReference>
<evidence type="ECO:0000313" key="5">
    <source>
        <dbReference type="Proteomes" id="UP000236290"/>
    </source>
</evidence>
<proteinExistence type="inferred from homology"/>
<dbReference type="AlphaFoldDB" id="A0A2K0UD25"/>
<comment type="caution">
    <text evidence="4">The sequence shown here is derived from an EMBL/GenBank/DDBJ whole genome shotgun (WGS) entry which is preliminary data.</text>
</comment>
<evidence type="ECO:0000256" key="1">
    <source>
        <dbReference type="ARBA" id="ARBA00009809"/>
    </source>
</evidence>
<comment type="similarity">
    <text evidence="1">Belongs to the glycosyl hydrolase 35 family.</text>
</comment>
<protein>
    <recommendedName>
        <fullName evidence="3">Glycoside hydrolase 35 catalytic domain-containing protein</fullName>
    </recommendedName>
</protein>
<dbReference type="InterPro" id="IPR001944">
    <property type="entry name" value="Glycoside_Hdrlase_35"/>
</dbReference>
<gene>
    <name evidence="4" type="ORF">THARTR1_04213</name>
</gene>